<proteinExistence type="predicted"/>
<evidence type="ECO:0000313" key="5">
    <source>
        <dbReference type="Proteomes" id="UP000616595"/>
    </source>
</evidence>
<keyword evidence="1" id="KW-0472">Membrane</keyword>
<keyword evidence="1" id="KW-1133">Transmembrane helix</keyword>
<reference evidence="4" key="1">
    <citation type="submission" date="2019-10" db="EMBL/GenBank/DDBJ databases">
        <authorList>
            <person name="Ross D.E."/>
            <person name="Gulliver D."/>
        </authorList>
    </citation>
    <scope>NUCLEOTIDE SEQUENCE</scope>
    <source>
        <strain evidence="4">DER-2019</strain>
    </source>
</reference>
<evidence type="ECO:0000313" key="4">
    <source>
        <dbReference type="EMBL" id="MBC3886755.1"/>
    </source>
</evidence>
<reference evidence="4" key="2">
    <citation type="submission" date="2020-10" db="EMBL/GenBank/DDBJ databases">
        <title>Comparative genomics of the Acetobacterium genus.</title>
        <authorList>
            <person name="Marshall C."/>
            <person name="May H."/>
            <person name="Norman S."/>
        </authorList>
    </citation>
    <scope>NUCLEOTIDE SEQUENCE</scope>
    <source>
        <strain evidence="4">DER-2019</strain>
    </source>
</reference>
<dbReference type="AlphaFoldDB" id="A0A923I097"/>
<evidence type="ECO:0000259" key="3">
    <source>
        <dbReference type="Pfam" id="PF05738"/>
    </source>
</evidence>
<accession>A0A923I097</accession>
<dbReference type="Pfam" id="PF05738">
    <property type="entry name" value="Cna_B"/>
    <property type="match status" value="1"/>
</dbReference>
<keyword evidence="1" id="KW-0812">Transmembrane</keyword>
<dbReference type="Proteomes" id="UP000616595">
    <property type="component" value="Unassembled WGS sequence"/>
</dbReference>
<feature type="signal peptide" evidence="2">
    <location>
        <begin position="1"/>
        <end position="38"/>
    </location>
</feature>
<feature type="chain" id="PRO_5036768230" evidence="2">
    <location>
        <begin position="39"/>
        <end position="351"/>
    </location>
</feature>
<keyword evidence="2" id="KW-0732">Signal</keyword>
<gene>
    <name evidence="4" type="ORF">GH810_00290</name>
</gene>
<organism evidence="4 5">
    <name type="scientific">Acetobacterium paludosum</name>
    <dbReference type="NCBI Taxonomy" id="52693"/>
    <lineage>
        <taxon>Bacteria</taxon>
        <taxon>Bacillati</taxon>
        <taxon>Bacillota</taxon>
        <taxon>Clostridia</taxon>
        <taxon>Eubacteriales</taxon>
        <taxon>Eubacteriaceae</taxon>
        <taxon>Acetobacterium</taxon>
    </lineage>
</organism>
<dbReference type="OrthoDB" id="1747537at2"/>
<sequence length="351" mass="38231">MVNMDNQIKIRKKTAVRFLISLCLISALIFTMSPAVLAAAAFDDNTPCSLTLDCSSSGNAVGEMVFHLYRVADGTNVTGFTLSGDFAEYRVNLKNLDDSGLSATAYTLAAYTAPDDIQPIESATADSSHVVDFNKLSDGLYLVVGESVKIDGKTYTAVPTLVSLPNRQGNGSLAYDLKTKPKISVQSTLDADSKVDVSVVKTWNDGGHTEMRPASIEINLLCNGKLYERRNLTAADYWRHTWTGLSGDCNWTVIERNVSEKYDVLYAAKNTAGKTTLTVTNTSTVQTSTVPDASDGDAKNSINSEKQITAKALPQTGLLWWPVSLMAVSGIVIFGFGWRRYFNQDKENDEE</sequence>
<keyword evidence="5" id="KW-1185">Reference proteome</keyword>
<dbReference type="CDD" id="cd00222">
    <property type="entry name" value="CollagenBindB"/>
    <property type="match status" value="1"/>
</dbReference>
<dbReference type="InterPro" id="IPR013783">
    <property type="entry name" value="Ig-like_fold"/>
</dbReference>
<name>A0A923I097_9FIRM</name>
<dbReference type="Gene3D" id="2.60.40.1140">
    <property type="entry name" value="Collagen-binding surface protein Cna, B-type domain"/>
    <property type="match status" value="1"/>
</dbReference>
<evidence type="ECO:0000256" key="1">
    <source>
        <dbReference type="SAM" id="Phobius"/>
    </source>
</evidence>
<comment type="caution">
    <text evidence="4">The sequence shown here is derived from an EMBL/GenBank/DDBJ whole genome shotgun (WGS) entry which is preliminary data.</text>
</comment>
<evidence type="ECO:0000256" key="2">
    <source>
        <dbReference type="SAM" id="SignalP"/>
    </source>
</evidence>
<dbReference type="EMBL" id="WJBD01000001">
    <property type="protein sequence ID" value="MBC3886755.1"/>
    <property type="molecule type" value="Genomic_DNA"/>
</dbReference>
<feature type="transmembrane region" description="Helical" evidence="1">
    <location>
        <begin position="318"/>
        <end position="338"/>
    </location>
</feature>
<dbReference type="InterPro" id="IPR008454">
    <property type="entry name" value="Collagen-bd_Cna-like_B-typ_dom"/>
</dbReference>
<dbReference type="SUPFAM" id="SSF49478">
    <property type="entry name" value="Cna protein B-type domain"/>
    <property type="match status" value="1"/>
</dbReference>
<feature type="domain" description="CNA-B" evidence="3">
    <location>
        <begin position="197"/>
        <end position="282"/>
    </location>
</feature>
<dbReference type="Gene3D" id="2.60.40.10">
    <property type="entry name" value="Immunoglobulins"/>
    <property type="match status" value="1"/>
</dbReference>
<protein>
    <submittedName>
        <fullName evidence="4">Cna B-type domain-containing protein</fullName>
    </submittedName>
</protein>